<proteinExistence type="predicted"/>
<evidence type="ECO:0000313" key="4">
    <source>
        <dbReference type="Proteomes" id="UP000722989"/>
    </source>
</evidence>
<sequence length="294" mass="32127">MGAVDPPMLYVAHDDQMVIVSTLPLRIRGGRAETFRWGSVVEISPADPGEDTVGVRELRRFAVLLLVVAVLFACVRSGWWLIPALGGTVCLAASVVGGWLRREGAILAPEIDRRPDEHRVLIDDEDREAFSEAIDLGERISKTWPALHGLIDTAAAGRQLAHALWELAGLLERRQDLREVRDDLAEKDHDGLPADSPAVRELRAQREKVAAALADLDADVHRRLSDLTATALAGENFLREQEIGELIRDTDQRLAELTPHDLPGGPESGAALAEHTQAVLAAYRDLTDKYGDGS</sequence>
<keyword evidence="2" id="KW-0812">Transmembrane</keyword>
<dbReference type="EMBL" id="JAATVY010000010">
    <property type="protein sequence ID" value="NJC71240.1"/>
    <property type="molecule type" value="Genomic_DNA"/>
</dbReference>
<evidence type="ECO:0000313" key="3">
    <source>
        <dbReference type="EMBL" id="NJC71240.1"/>
    </source>
</evidence>
<comment type="caution">
    <text evidence="3">The sequence shown here is derived from an EMBL/GenBank/DDBJ whole genome shotgun (WGS) entry which is preliminary data.</text>
</comment>
<keyword evidence="1" id="KW-0175">Coiled coil</keyword>
<feature type="coiled-coil region" evidence="1">
    <location>
        <begin position="167"/>
        <end position="219"/>
    </location>
</feature>
<accession>A0ABX0Y1D5</accession>
<dbReference type="Proteomes" id="UP000722989">
    <property type="component" value="Unassembled WGS sequence"/>
</dbReference>
<name>A0ABX0Y1D5_9ACTN</name>
<evidence type="ECO:0000256" key="1">
    <source>
        <dbReference type="SAM" id="Coils"/>
    </source>
</evidence>
<evidence type="ECO:0000256" key="2">
    <source>
        <dbReference type="SAM" id="Phobius"/>
    </source>
</evidence>
<keyword evidence="4" id="KW-1185">Reference proteome</keyword>
<reference evidence="3 4" key="1">
    <citation type="submission" date="2020-03" db="EMBL/GenBank/DDBJ databases">
        <title>WGS of the type strain of Planosporangium spp.</title>
        <authorList>
            <person name="Thawai C."/>
        </authorList>
    </citation>
    <scope>NUCLEOTIDE SEQUENCE [LARGE SCALE GENOMIC DNA]</scope>
    <source>
        <strain evidence="3 4">TBRC 5610</strain>
    </source>
</reference>
<dbReference type="RefSeq" id="WP_167926145.1">
    <property type="nucleotide sequence ID" value="NZ_JAATVY010000010.1"/>
</dbReference>
<organism evidence="3 4">
    <name type="scientific">Planosporangium thailandense</name>
    <dbReference type="NCBI Taxonomy" id="765197"/>
    <lineage>
        <taxon>Bacteria</taxon>
        <taxon>Bacillati</taxon>
        <taxon>Actinomycetota</taxon>
        <taxon>Actinomycetes</taxon>
        <taxon>Micromonosporales</taxon>
        <taxon>Micromonosporaceae</taxon>
        <taxon>Planosporangium</taxon>
    </lineage>
</organism>
<feature type="transmembrane region" description="Helical" evidence="2">
    <location>
        <begin position="61"/>
        <end position="82"/>
    </location>
</feature>
<gene>
    <name evidence="3" type="ORF">HC031_16185</name>
</gene>
<protein>
    <submittedName>
        <fullName evidence="3">Uncharacterized protein</fullName>
    </submittedName>
</protein>
<keyword evidence="2" id="KW-0472">Membrane</keyword>
<keyword evidence="2" id="KW-1133">Transmembrane helix</keyword>